<organism evidence="6 7">
    <name type="scientific">Moschus moschiferus</name>
    <name type="common">Siberian musk deer</name>
    <name type="synonym">Moschus sibiricus</name>
    <dbReference type="NCBI Taxonomy" id="68415"/>
    <lineage>
        <taxon>Eukaryota</taxon>
        <taxon>Metazoa</taxon>
        <taxon>Chordata</taxon>
        <taxon>Craniata</taxon>
        <taxon>Vertebrata</taxon>
        <taxon>Euteleostomi</taxon>
        <taxon>Mammalia</taxon>
        <taxon>Eutheria</taxon>
        <taxon>Laurasiatheria</taxon>
        <taxon>Artiodactyla</taxon>
        <taxon>Ruminantia</taxon>
        <taxon>Pecora</taxon>
        <taxon>Moschidae</taxon>
        <taxon>Moschus</taxon>
    </lineage>
</organism>
<evidence type="ECO:0000256" key="1">
    <source>
        <dbReference type="ARBA" id="ARBA00004613"/>
    </source>
</evidence>
<evidence type="ECO:0000256" key="5">
    <source>
        <dbReference type="SAM" id="SignalP"/>
    </source>
</evidence>
<dbReference type="InterPro" id="IPR015332">
    <property type="entry name" value="CH2-like"/>
</dbReference>
<feature type="signal peptide" evidence="5">
    <location>
        <begin position="1"/>
        <end position="15"/>
    </location>
</feature>
<evidence type="ECO:0000313" key="7">
    <source>
        <dbReference type="Proteomes" id="UP000694544"/>
    </source>
</evidence>
<evidence type="ECO:0000256" key="3">
    <source>
        <dbReference type="ARBA" id="ARBA00022525"/>
    </source>
</evidence>
<feature type="chain" id="PRO_5034859747" evidence="5">
    <location>
        <begin position="16"/>
        <end position="118"/>
    </location>
</feature>
<keyword evidence="7" id="KW-1185">Reference proteome</keyword>
<dbReference type="Gene3D" id="1.20.920.50">
    <property type="match status" value="1"/>
</dbReference>
<dbReference type="Pfam" id="PF09252">
    <property type="entry name" value="Feld-I_B"/>
    <property type="match status" value="1"/>
</dbReference>
<dbReference type="Ensembl" id="ENSMMST00000005442.1">
    <property type="protein sequence ID" value="ENSMMSP00000005004.1"/>
    <property type="gene ID" value="ENSMMSG00000003766.1"/>
</dbReference>
<dbReference type="GeneTree" id="ENSGT00900000141269"/>
<proteinExistence type="inferred from homology"/>
<reference evidence="6" key="2">
    <citation type="submission" date="2025-09" db="UniProtKB">
        <authorList>
            <consortium name="Ensembl"/>
        </authorList>
    </citation>
    <scope>IDENTIFICATION</scope>
</reference>
<dbReference type="GO" id="GO:0005615">
    <property type="term" value="C:extracellular space"/>
    <property type="evidence" value="ECO:0007669"/>
    <property type="project" value="InterPro"/>
</dbReference>
<protein>
    <submittedName>
        <fullName evidence="6">Uncharacterized protein</fullName>
    </submittedName>
</protein>
<dbReference type="PROSITE" id="PS51311">
    <property type="entry name" value="SCGB"/>
    <property type="match status" value="1"/>
</dbReference>
<evidence type="ECO:0000313" key="6">
    <source>
        <dbReference type="Ensembl" id="ENSMMSP00000005004.1"/>
    </source>
</evidence>
<reference evidence="6" key="1">
    <citation type="submission" date="2025-08" db="UniProtKB">
        <authorList>
            <consortium name="Ensembl"/>
        </authorList>
    </citation>
    <scope>IDENTIFICATION</scope>
</reference>
<name>A0A8C6CQJ4_MOSMO</name>
<dbReference type="PANTHER" id="PTHR31708:SF0">
    <property type="entry name" value="ABPBG26-RELATED"/>
    <property type="match status" value="1"/>
</dbReference>
<comment type="subcellular location">
    <subcellularLocation>
        <location evidence="1">Secreted</location>
    </subcellularLocation>
</comment>
<dbReference type="InterPro" id="IPR035960">
    <property type="entry name" value="Secretoglobin_sf"/>
</dbReference>
<dbReference type="Proteomes" id="UP000694544">
    <property type="component" value="Unplaced"/>
</dbReference>
<dbReference type="InterPro" id="IPR016126">
    <property type="entry name" value="Secretoglobin"/>
</dbReference>
<comment type="similarity">
    <text evidence="2">Belongs to the secretoglobin family.</text>
</comment>
<evidence type="ECO:0000256" key="2">
    <source>
        <dbReference type="ARBA" id="ARBA00008650"/>
    </source>
</evidence>
<dbReference type="PANTHER" id="PTHR31708">
    <property type="entry name" value="ABPBG26-RELATED"/>
    <property type="match status" value="1"/>
</dbReference>
<accession>A0A8C6CQJ4</accession>
<dbReference type="InterPro" id="IPR053723">
    <property type="entry name" value="Secretoglobin_Domain_sf"/>
</dbReference>
<evidence type="ECO:0000256" key="4">
    <source>
        <dbReference type="ARBA" id="ARBA00022729"/>
    </source>
</evidence>
<dbReference type="SUPFAM" id="SSF48201">
    <property type="entry name" value="Uteroglobin-like"/>
    <property type="match status" value="1"/>
</dbReference>
<keyword evidence="4 5" id="KW-0732">Signal</keyword>
<sequence length="118" mass="13114">MKGALLVLALLVTRELNFKTNEACPAFYAVLSALLVGSKTLLNSTLSLVEATDEEKAGFGKMQDCFNEDGFNAKLSCQTILEILDSLYQYIFLKLLITQNEMFSMSRVSCINRNTQST</sequence>
<dbReference type="AlphaFoldDB" id="A0A8C6CQJ4"/>
<keyword evidence="3" id="KW-0964">Secreted</keyword>